<dbReference type="RefSeq" id="WP_078336062.1">
    <property type="nucleotide sequence ID" value="NZ_MAFQ01000015.1"/>
</dbReference>
<dbReference type="Gene3D" id="3.30.920.30">
    <property type="entry name" value="Hypothetical protein"/>
    <property type="match status" value="1"/>
</dbReference>
<dbReference type="AlphaFoldDB" id="A0A4R5PH75"/>
<evidence type="ECO:0000313" key="2">
    <source>
        <dbReference type="Proteomes" id="UP000295627"/>
    </source>
</evidence>
<protein>
    <recommendedName>
        <fullName evidence="3">Type II toxin-antitoxin system HicA family toxin</fullName>
    </recommendedName>
</protein>
<proteinExistence type="predicted"/>
<comment type="caution">
    <text evidence="1">The sequence shown here is derived from an EMBL/GenBank/DDBJ whole genome shotgun (WGS) entry which is preliminary data.</text>
</comment>
<gene>
    <name evidence="1" type="ORF">EJ571_01685</name>
</gene>
<evidence type="ECO:0000313" key="1">
    <source>
        <dbReference type="EMBL" id="TDH25347.1"/>
    </source>
</evidence>
<organism evidence="1 2">
    <name type="scientific">Mycobacteroides franklinii</name>
    <dbReference type="NCBI Taxonomy" id="948102"/>
    <lineage>
        <taxon>Bacteria</taxon>
        <taxon>Bacillati</taxon>
        <taxon>Actinomycetota</taxon>
        <taxon>Actinomycetes</taxon>
        <taxon>Mycobacteriales</taxon>
        <taxon>Mycobacteriaceae</taxon>
        <taxon>Mycobacteroides</taxon>
    </lineage>
</organism>
<dbReference type="Proteomes" id="UP000295627">
    <property type="component" value="Unassembled WGS sequence"/>
</dbReference>
<name>A0A4R5PH75_9MYCO</name>
<sequence>MIAPAPTRVIVKQLKRAGFTMRDGKGGHTVWTCSHGRYTVSVDTGHREISAGVHRQVDEAIDLCEKNCKEEK</sequence>
<accession>A0A4R5PH75</accession>
<dbReference type="EMBL" id="RXLR01000006">
    <property type="protein sequence ID" value="TDH25347.1"/>
    <property type="molecule type" value="Genomic_DNA"/>
</dbReference>
<reference evidence="1 2" key="1">
    <citation type="journal article" date="2019" name="Sci. Rep.">
        <title>Extended insight into the Mycobacterium chelonae-abscessus complex through whole genome sequencing of Mycobacterium salmoniphilum outbreak and Mycobacterium salmoniphilum-like strains.</title>
        <authorList>
            <person name="Behra P.R.K."/>
            <person name="Das S."/>
            <person name="Pettersson B.M.F."/>
            <person name="Shirreff L."/>
            <person name="DuCote T."/>
            <person name="Jacobsson K.G."/>
            <person name="Ennis D.G."/>
            <person name="Kirsebom L.A."/>
        </authorList>
    </citation>
    <scope>NUCLEOTIDE SEQUENCE [LARGE SCALE GENOMIC DNA]</scope>
    <source>
        <strain evidence="1 2">DSM 45524</strain>
    </source>
</reference>
<dbReference type="SUPFAM" id="SSF54786">
    <property type="entry name" value="YcfA/nrd intein domain"/>
    <property type="match status" value="1"/>
</dbReference>
<evidence type="ECO:0008006" key="3">
    <source>
        <dbReference type="Google" id="ProtNLM"/>
    </source>
</evidence>
<dbReference type="InterPro" id="IPR038570">
    <property type="entry name" value="HicA_sf"/>
</dbReference>